<dbReference type="GO" id="GO:0016020">
    <property type="term" value="C:membrane"/>
    <property type="evidence" value="ECO:0007669"/>
    <property type="project" value="UniProtKB-SubCell"/>
</dbReference>
<proteinExistence type="inferred from homology"/>
<dbReference type="FunFam" id="1.20.1250.20:FF:000049">
    <property type="entry name" value="Solute carrier family 15 member 2"/>
    <property type="match status" value="1"/>
</dbReference>
<comment type="similarity">
    <text evidence="2">Belongs to the major facilitator superfamily. Proton-dependent oligopeptide transporter (POT/PTR) (TC 2.A.17) family.</text>
</comment>
<evidence type="ECO:0000256" key="7">
    <source>
        <dbReference type="ARBA" id="ARBA00022989"/>
    </source>
</evidence>
<reference evidence="12 13" key="1">
    <citation type="submission" date="2013-11" db="EMBL/GenBank/DDBJ databases">
        <title>Genome sequencing of Stegodyphus mimosarum.</title>
        <authorList>
            <person name="Bechsgaard J."/>
        </authorList>
    </citation>
    <scope>NUCLEOTIDE SEQUENCE [LARGE SCALE GENOMIC DNA]</scope>
</reference>
<dbReference type="GO" id="GO:0015031">
    <property type="term" value="P:protein transport"/>
    <property type="evidence" value="ECO:0007669"/>
    <property type="project" value="UniProtKB-KW"/>
</dbReference>
<feature type="transmembrane region" description="Helical" evidence="11">
    <location>
        <begin position="692"/>
        <end position="713"/>
    </location>
</feature>
<feature type="transmembrane region" description="Helical" evidence="11">
    <location>
        <begin position="347"/>
        <end position="368"/>
    </location>
</feature>
<evidence type="ECO:0000256" key="1">
    <source>
        <dbReference type="ARBA" id="ARBA00004141"/>
    </source>
</evidence>
<accession>A0A087UA70</accession>
<keyword evidence="6" id="KW-0653">Protein transport</keyword>
<dbReference type="FunFam" id="1.20.1250.20:FF:000379">
    <property type="entry name" value="Uncharacterized protein, isoform A"/>
    <property type="match status" value="1"/>
</dbReference>
<sequence>MQKLYVCWKFNENCCRMYENQNSFGEESSIRKTVVYEQEGGTEKKKYPRAVFFIIGNEFCERFCYYGLRTILTIYLTKRLLYSGNYATVLFHLFAMLAYFSPVLGAIIADSWLGKFRTILYISIIYLAGCIVLAAGSIPAPLGDMRITSLVGLFIIALGTGGIKPCVSAFGGDQFAPDQTKEIQRFFSFFYIAINLGSVISTFLTPILREDVHCFGSKSCYPLAFGVPALLMIVALFIFIVGKPLYVMHPPEGNIIVRVFKCICHALGRKMKSSEKKKEHWLDYAEDKFDKNLINDIKIILHVLVLFIPLPVFWALFDQQASRWTLQATRLNGEFYGYHIKPDQMQVINPFLIIIFVPLFEYCIYPLATKCNLLKKPLQRMAIGGILTAASFVIAGFLELKLEGLDPVFPAPGYTEMTIINNSPCSIKINKVGNLTVDTTIEAFGNKIVGNITRNTLNDWEFVTENCTALSDPEFKKTFNSTTDIESMMITIHDGKLEVLKTNDTKIKAKSGKPRVRIFFNTEYDFSKQPNSSFMVKKEDKRYLIETENLEFPTLGLTSYSEFAPGTYDIHTPLNATSHNEMPVGNIRVRSGGAYIVSIYQNSPSDGNFSVGTITMIEENSIHIFFQIPQYVIMTAGEIMFSVTGLEFSYSQAPSSMKSVLQAAWQLTVAFGNLIVLVIAELSLFDKMSHELFMFAIMMFIDMIIFAIMAYFYNYVKSKNTEESETRPEKGKSNKAYEEETDFNK</sequence>
<evidence type="ECO:0000313" key="12">
    <source>
        <dbReference type="EMBL" id="KFM74259.1"/>
    </source>
</evidence>
<evidence type="ECO:0000256" key="3">
    <source>
        <dbReference type="ARBA" id="ARBA00022448"/>
    </source>
</evidence>
<evidence type="ECO:0000256" key="4">
    <source>
        <dbReference type="ARBA" id="ARBA00022692"/>
    </source>
</evidence>
<feature type="region of interest" description="Disordered" evidence="10">
    <location>
        <begin position="720"/>
        <end position="745"/>
    </location>
</feature>
<evidence type="ECO:0000256" key="11">
    <source>
        <dbReference type="SAM" id="Phobius"/>
    </source>
</evidence>
<dbReference type="InterPro" id="IPR000109">
    <property type="entry name" value="POT_fam"/>
</dbReference>
<evidence type="ECO:0000256" key="5">
    <source>
        <dbReference type="ARBA" id="ARBA00022856"/>
    </source>
</evidence>
<dbReference type="AlphaFoldDB" id="A0A087UA70"/>
<feature type="transmembrane region" description="Helical" evidence="11">
    <location>
        <begin position="220"/>
        <end position="241"/>
    </location>
</feature>
<keyword evidence="8 11" id="KW-0472">Membrane</keyword>
<gene>
    <name evidence="12" type="ORF">X975_19862</name>
</gene>
<feature type="transmembrane region" description="Helical" evidence="11">
    <location>
        <begin position="119"/>
        <end position="138"/>
    </location>
</feature>
<feature type="transmembrane region" description="Helical" evidence="11">
    <location>
        <begin position="380"/>
        <end position="398"/>
    </location>
</feature>
<feature type="non-terminal residue" evidence="12">
    <location>
        <position position="745"/>
    </location>
</feature>
<evidence type="ECO:0000256" key="6">
    <source>
        <dbReference type="ARBA" id="ARBA00022927"/>
    </source>
</evidence>
<dbReference type="SUPFAM" id="SSF103473">
    <property type="entry name" value="MFS general substrate transporter"/>
    <property type="match status" value="1"/>
</dbReference>
<evidence type="ECO:0000256" key="8">
    <source>
        <dbReference type="ARBA" id="ARBA00023136"/>
    </source>
</evidence>
<organism evidence="12 13">
    <name type="scientific">Stegodyphus mimosarum</name>
    <name type="common">African social velvet spider</name>
    <dbReference type="NCBI Taxonomy" id="407821"/>
    <lineage>
        <taxon>Eukaryota</taxon>
        <taxon>Metazoa</taxon>
        <taxon>Ecdysozoa</taxon>
        <taxon>Arthropoda</taxon>
        <taxon>Chelicerata</taxon>
        <taxon>Arachnida</taxon>
        <taxon>Araneae</taxon>
        <taxon>Araneomorphae</taxon>
        <taxon>Entelegynae</taxon>
        <taxon>Eresoidea</taxon>
        <taxon>Eresidae</taxon>
        <taxon>Stegodyphus</taxon>
    </lineage>
</organism>
<keyword evidence="4 11" id="KW-0812">Transmembrane</keyword>
<comment type="subcellular location">
    <subcellularLocation>
        <location evidence="1">Membrane</location>
        <topology evidence="1">Multi-pass membrane protein</topology>
    </subcellularLocation>
</comment>
<feature type="transmembrane region" description="Helical" evidence="11">
    <location>
        <begin position="150"/>
        <end position="170"/>
    </location>
</feature>
<keyword evidence="13" id="KW-1185">Reference proteome</keyword>
<feature type="transmembrane region" description="Helical" evidence="11">
    <location>
        <begin position="663"/>
        <end position="685"/>
    </location>
</feature>
<dbReference type="InterPro" id="IPR018456">
    <property type="entry name" value="PTR2_symporter_CS"/>
</dbReference>
<keyword evidence="5" id="KW-0571">Peptide transport</keyword>
<evidence type="ECO:0000256" key="10">
    <source>
        <dbReference type="SAM" id="MobiDB-lite"/>
    </source>
</evidence>
<dbReference type="Pfam" id="PF00854">
    <property type="entry name" value="PTR2"/>
    <property type="match status" value="2"/>
</dbReference>
<dbReference type="GO" id="GO:0022857">
    <property type="term" value="F:transmembrane transporter activity"/>
    <property type="evidence" value="ECO:0007669"/>
    <property type="project" value="InterPro"/>
</dbReference>
<evidence type="ECO:0000313" key="13">
    <source>
        <dbReference type="Proteomes" id="UP000054359"/>
    </source>
</evidence>
<dbReference type="PANTHER" id="PTHR11654">
    <property type="entry name" value="OLIGOPEPTIDE TRANSPORTER-RELATED"/>
    <property type="match status" value="1"/>
</dbReference>
<dbReference type="InterPro" id="IPR036259">
    <property type="entry name" value="MFS_trans_sf"/>
</dbReference>
<dbReference type="EMBL" id="KK118950">
    <property type="protein sequence ID" value="KFM74259.1"/>
    <property type="molecule type" value="Genomic_DNA"/>
</dbReference>
<dbReference type="OrthoDB" id="6417716at2759"/>
<feature type="transmembrane region" description="Helical" evidence="11">
    <location>
        <begin position="631"/>
        <end position="651"/>
    </location>
</feature>
<dbReference type="CDD" id="cd17347">
    <property type="entry name" value="MFS_SLC15A1_2_like"/>
    <property type="match status" value="1"/>
</dbReference>
<feature type="transmembrane region" description="Helical" evidence="11">
    <location>
        <begin position="89"/>
        <end position="113"/>
    </location>
</feature>
<evidence type="ECO:0000256" key="2">
    <source>
        <dbReference type="ARBA" id="ARBA00005982"/>
    </source>
</evidence>
<keyword evidence="7 11" id="KW-1133">Transmembrane helix</keyword>
<evidence type="ECO:0000256" key="9">
    <source>
        <dbReference type="ARBA" id="ARBA00078114"/>
    </source>
</evidence>
<dbReference type="Proteomes" id="UP000054359">
    <property type="component" value="Unassembled WGS sequence"/>
</dbReference>
<dbReference type="PROSITE" id="PS01022">
    <property type="entry name" value="PTR2_1"/>
    <property type="match status" value="1"/>
</dbReference>
<feature type="transmembrane region" description="Helical" evidence="11">
    <location>
        <begin position="299"/>
        <end position="317"/>
    </location>
</feature>
<dbReference type="OMA" id="FMTFDAD"/>
<dbReference type="STRING" id="407821.A0A087UA70"/>
<dbReference type="Gene3D" id="1.20.1250.20">
    <property type="entry name" value="MFS general substrate transporter like domains"/>
    <property type="match status" value="2"/>
</dbReference>
<name>A0A087UA70_STEMI</name>
<keyword evidence="3" id="KW-0813">Transport</keyword>
<dbReference type="GO" id="GO:0006857">
    <property type="term" value="P:oligopeptide transport"/>
    <property type="evidence" value="ECO:0007669"/>
    <property type="project" value="InterPro"/>
</dbReference>
<protein>
    <recommendedName>
        <fullName evidence="9">Oligopeptide transporter 1</fullName>
    </recommendedName>
</protein>
<feature type="transmembrane region" description="Helical" evidence="11">
    <location>
        <begin position="190"/>
        <end position="208"/>
    </location>
</feature>